<dbReference type="PROSITE" id="PS00041">
    <property type="entry name" value="HTH_ARAC_FAMILY_1"/>
    <property type="match status" value="1"/>
</dbReference>
<evidence type="ECO:0000256" key="2">
    <source>
        <dbReference type="ARBA" id="ARBA00023015"/>
    </source>
</evidence>
<protein>
    <submittedName>
        <fullName evidence="8">AraC family transcriptional regulator</fullName>
    </submittedName>
</protein>
<sequence length="322" mass="36203">MQNMFLSGRSQIFTRADPYEVSDYVNAHVGSHSIQLPSHGRPQASLEHRKFASMDLCQLSYGGRVTVATTSLDTIYHLQILLTGHCQWRGREGEHHFVPGELMIINPDEPVVLTYSDDCKKLIIKMPVGLLDSSCQENHLLRPEAGIRFARTRHSLPVLGGLDSLIQLLCAEAENSAFPPQVQDYYAKILSSKLLSLLPHNGLVVPPQDQKSSFDALLAHIEQHLTQDFTVGQMARLAGVSERSLYGLFERFTATSPLHYVRSRKLHRVHLLLSDPGSPVRNVTEVALDYGFLNPGRFAQSYKQLFGELPSQTYQRYRSPLQ</sequence>
<gene>
    <name evidence="8" type="ORF">ACFOMF_12965</name>
</gene>
<dbReference type="Pfam" id="PF14525">
    <property type="entry name" value="AraC_binding_2"/>
    <property type="match status" value="1"/>
</dbReference>
<keyword evidence="9" id="KW-1185">Reference proteome</keyword>
<proteinExistence type="predicted"/>
<dbReference type="Pfam" id="PF12833">
    <property type="entry name" value="HTH_18"/>
    <property type="match status" value="1"/>
</dbReference>
<dbReference type="InterPro" id="IPR035418">
    <property type="entry name" value="AraC-bd_2"/>
</dbReference>
<keyword evidence="5" id="KW-0804">Transcription</keyword>
<dbReference type="InterPro" id="IPR018062">
    <property type="entry name" value="HTH_AraC-typ_CS"/>
</dbReference>
<evidence type="ECO:0000256" key="1">
    <source>
        <dbReference type="ARBA" id="ARBA00004496"/>
    </source>
</evidence>
<dbReference type="SUPFAM" id="SSF46689">
    <property type="entry name" value="Homeodomain-like"/>
    <property type="match status" value="2"/>
</dbReference>
<evidence type="ECO:0000313" key="8">
    <source>
        <dbReference type="EMBL" id="MFC3608693.1"/>
    </source>
</evidence>
<keyword evidence="3" id="KW-0238">DNA-binding</keyword>
<dbReference type="PROSITE" id="PS01124">
    <property type="entry name" value="HTH_ARAC_FAMILY_2"/>
    <property type="match status" value="1"/>
</dbReference>
<feature type="domain" description="HTH araC/xylS-type" evidence="7">
    <location>
        <begin position="215"/>
        <end position="316"/>
    </location>
</feature>
<evidence type="ECO:0000256" key="5">
    <source>
        <dbReference type="ARBA" id="ARBA00023163"/>
    </source>
</evidence>
<evidence type="ECO:0000259" key="7">
    <source>
        <dbReference type="PROSITE" id="PS01124"/>
    </source>
</evidence>
<dbReference type="RefSeq" id="WP_386365464.1">
    <property type="nucleotide sequence ID" value="NZ_JBHRXZ010000022.1"/>
</dbReference>
<accession>A0ABV7TBC9</accession>
<dbReference type="InterPro" id="IPR050204">
    <property type="entry name" value="AraC_XylS_family_regulators"/>
</dbReference>
<evidence type="ECO:0000256" key="4">
    <source>
        <dbReference type="ARBA" id="ARBA00023159"/>
    </source>
</evidence>
<comment type="function">
    <text evidence="6">Regulatory protein of the TOL plasmid xyl operons. XylS activates the xylXYZLTEGFJQKIH operon required for the degradation of toluene, m-xylene and p-xylene.</text>
</comment>
<reference evidence="9" key="1">
    <citation type="journal article" date="2019" name="Int. J. Syst. Evol. Microbiol.">
        <title>The Global Catalogue of Microorganisms (GCM) 10K type strain sequencing project: providing services to taxonomists for standard genome sequencing and annotation.</title>
        <authorList>
            <consortium name="The Broad Institute Genomics Platform"/>
            <consortium name="The Broad Institute Genome Sequencing Center for Infectious Disease"/>
            <person name="Wu L."/>
            <person name="Ma J."/>
        </authorList>
    </citation>
    <scope>NUCLEOTIDE SEQUENCE [LARGE SCALE GENOMIC DNA]</scope>
    <source>
        <strain evidence="9">KCTC 42447</strain>
    </source>
</reference>
<dbReference type="EMBL" id="JBHRXZ010000022">
    <property type="protein sequence ID" value="MFC3608693.1"/>
    <property type="molecule type" value="Genomic_DNA"/>
</dbReference>
<dbReference type="InterPro" id="IPR018060">
    <property type="entry name" value="HTH_AraC"/>
</dbReference>
<organism evidence="8 9">
    <name type="scientific">Stutzerimonas tarimensis</name>
    <dbReference type="NCBI Taxonomy" id="1507735"/>
    <lineage>
        <taxon>Bacteria</taxon>
        <taxon>Pseudomonadati</taxon>
        <taxon>Pseudomonadota</taxon>
        <taxon>Gammaproteobacteria</taxon>
        <taxon>Pseudomonadales</taxon>
        <taxon>Pseudomonadaceae</taxon>
        <taxon>Stutzerimonas</taxon>
    </lineage>
</organism>
<comment type="caution">
    <text evidence="8">The sequence shown here is derived from an EMBL/GenBank/DDBJ whole genome shotgun (WGS) entry which is preliminary data.</text>
</comment>
<keyword evidence="2" id="KW-0805">Transcription regulation</keyword>
<evidence type="ECO:0000256" key="6">
    <source>
        <dbReference type="ARBA" id="ARBA00037345"/>
    </source>
</evidence>
<dbReference type="Proteomes" id="UP001595630">
    <property type="component" value="Unassembled WGS sequence"/>
</dbReference>
<dbReference type="InterPro" id="IPR009057">
    <property type="entry name" value="Homeodomain-like_sf"/>
</dbReference>
<dbReference type="PANTHER" id="PTHR46796">
    <property type="entry name" value="HTH-TYPE TRANSCRIPTIONAL ACTIVATOR RHAS-RELATED"/>
    <property type="match status" value="1"/>
</dbReference>
<comment type="subcellular location">
    <subcellularLocation>
        <location evidence="1">Cytoplasm</location>
    </subcellularLocation>
</comment>
<keyword evidence="4" id="KW-0010">Activator</keyword>
<dbReference type="Gene3D" id="1.10.10.60">
    <property type="entry name" value="Homeodomain-like"/>
    <property type="match status" value="1"/>
</dbReference>
<dbReference type="PANTHER" id="PTHR46796:SF6">
    <property type="entry name" value="ARAC SUBFAMILY"/>
    <property type="match status" value="1"/>
</dbReference>
<evidence type="ECO:0000256" key="3">
    <source>
        <dbReference type="ARBA" id="ARBA00023125"/>
    </source>
</evidence>
<dbReference type="SMART" id="SM00342">
    <property type="entry name" value="HTH_ARAC"/>
    <property type="match status" value="1"/>
</dbReference>
<evidence type="ECO:0000313" key="9">
    <source>
        <dbReference type="Proteomes" id="UP001595630"/>
    </source>
</evidence>
<name>A0ABV7TBC9_9GAMM</name>